<gene>
    <name evidence="1" type="ORF">EVOR1521_LOCUS28583</name>
</gene>
<dbReference type="EMBL" id="CAUJNA010003640">
    <property type="protein sequence ID" value="CAJ1406689.1"/>
    <property type="molecule type" value="Genomic_DNA"/>
</dbReference>
<evidence type="ECO:0000313" key="1">
    <source>
        <dbReference type="EMBL" id="CAJ1406689.1"/>
    </source>
</evidence>
<protein>
    <submittedName>
        <fullName evidence="1">Uncharacterized protein</fullName>
    </submittedName>
</protein>
<name>A0AA36JKG9_9DINO</name>
<reference evidence="1" key="1">
    <citation type="submission" date="2023-08" db="EMBL/GenBank/DDBJ databases">
        <authorList>
            <person name="Chen Y."/>
            <person name="Shah S."/>
            <person name="Dougan E. K."/>
            <person name="Thang M."/>
            <person name="Chan C."/>
        </authorList>
    </citation>
    <scope>NUCLEOTIDE SEQUENCE</scope>
</reference>
<evidence type="ECO:0000313" key="2">
    <source>
        <dbReference type="Proteomes" id="UP001178507"/>
    </source>
</evidence>
<dbReference type="AlphaFoldDB" id="A0AA36JKG9"/>
<keyword evidence="2" id="KW-1185">Reference proteome</keyword>
<proteinExistence type="predicted"/>
<sequence>MLTVDPRPAMSAPLHLVPAGAPGAEKLFTSSCYEKPRGISILSVDGCLKLAGKTPEAVLEVSFRFVISDVLEVTHREGCRWDVHPLHLHASLTADFNLKPEMAFDWQVPPDGEFFTEY</sequence>
<accession>A0AA36JKG9</accession>
<organism evidence="1 2">
    <name type="scientific">Effrenium voratum</name>
    <dbReference type="NCBI Taxonomy" id="2562239"/>
    <lineage>
        <taxon>Eukaryota</taxon>
        <taxon>Sar</taxon>
        <taxon>Alveolata</taxon>
        <taxon>Dinophyceae</taxon>
        <taxon>Suessiales</taxon>
        <taxon>Symbiodiniaceae</taxon>
        <taxon>Effrenium</taxon>
    </lineage>
</organism>
<comment type="caution">
    <text evidence="1">The sequence shown here is derived from an EMBL/GenBank/DDBJ whole genome shotgun (WGS) entry which is preliminary data.</text>
</comment>
<dbReference type="Proteomes" id="UP001178507">
    <property type="component" value="Unassembled WGS sequence"/>
</dbReference>